<dbReference type="SUPFAM" id="SSF51206">
    <property type="entry name" value="cAMP-binding domain-like"/>
    <property type="match status" value="2"/>
</dbReference>
<keyword evidence="2 5" id="KW-0378">Hydrolase</keyword>
<dbReference type="InterPro" id="IPR000595">
    <property type="entry name" value="cNMP-bd_dom"/>
</dbReference>
<dbReference type="InterPro" id="IPR050301">
    <property type="entry name" value="NTE"/>
</dbReference>
<dbReference type="SUPFAM" id="SSF52151">
    <property type="entry name" value="FabD/lysophospholipase-like"/>
    <property type="match status" value="1"/>
</dbReference>
<gene>
    <name evidence="8" type="ORF">SOCE836_042930</name>
</gene>
<feature type="domain" description="Cyclic nucleotide-binding" evidence="6">
    <location>
        <begin position="169"/>
        <end position="289"/>
    </location>
</feature>
<keyword evidence="4 5" id="KW-0443">Lipid metabolism</keyword>
<dbReference type="PROSITE" id="PS51635">
    <property type="entry name" value="PNPLA"/>
    <property type="match status" value="1"/>
</dbReference>
<dbReference type="PROSITE" id="PS50042">
    <property type="entry name" value="CNMP_BINDING_3"/>
    <property type="match status" value="2"/>
</dbReference>
<dbReference type="InterPro" id="IPR002641">
    <property type="entry name" value="PNPLA_dom"/>
</dbReference>
<evidence type="ECO:0000256" key="5">
    <source>
        <dbReference type="PROSITE-ProRule" id="PRU01161"/>
    </source>
</evidence>
<keyword evidence="3 5" id="KW-0442">Lipid degradation</keyword>
<proteinExistence type="inferred from homology"/>
<feature type="active site" description="Proton acceptor" evidence="5">
    <location>
        <position position="624"/>
    </location>
</feature>
<evidence type="ECO:0000256" key="3">
    <source>
        <dbReference type="ARBA" id="ARBA00022963"/>
    </source>
</evidence>
<dbReference type="GO" id="GO:0016042">
    <property type="term" value="P:lipid catabolic process"/>
    <property type="evidence" value="ECO:0007669"/>
    <property type="project" value="UniProtKB-UniRule"/>
</dbReference>
<dbReference type="PANTHER" id="PTHR14226">
    <property type="entry name" value="NEUROPATHY TARGET ESTERASE/SWISS CHEESE D.MELANOGASTER"/>
    <property type="match status" value="1"/>
</dbReference>
<feature type="domain" description="Cyclic nucleotide-binding" evidence="6">
    <location>
        <begin position="37"/>
        <end position="135"/>
    </location>
</feature>
<dbReference type="InterPro" id="IPR018490">
    <property type="entry name" value="cNMP-bd_dom_sf"/>
</dbReference>
<comment type="caution">
    <text evidence="5">Lacks conserved residue(s) required for the propagation of feature annotation.</text>
</comment>
<dbReference type="InterPro" id="IPR014710">
    <property type="entry name" value="RmlC-like_jellyroll"/>
</dbReference>
<evidence type="ECO:0000313" key="8">
    <source>
        <dbReference type="EMBL" id="AUX32157.1"/>
    </source>
</evidence>
<dbReference type="CDD" id="cd00038">
    <property type="entry name" value="CAP_ED"/>
    <property type="match status" value="2"/>
</dbReference>
<accession>A0A4P2QPP3</accession>
<evidence type="ECO:0000313" key="9">
    <source>
        <dbReference type="Proteomes" id="UP000295497"/>
    </source>
</evidence>
<feature type="domain" description="PNPLA" evidence="7">
    <location>
        <begin position="482"/>
        <end position="637"/>
    </location>
</feature>
<evidence type="ECO:0000256" key="1">
    <source>
        <dbReference type="ARBA" id="ARBA00006636"/>
    </source>
</evidence>
<dbReference type="Pfam" id="PF00027">
    <property type="entry name" value="cNMP_binding"/>
    <property type="match status" value="2"/>
</dbReference>
<dbReference type="AlphaFoldDB" id="A0A4P2QPP3"/>
<sequence length="750" mass="82288">MLMNSTTTNAAKSGAIAVSTEPSAQADLQEVIGISSSFRALSEQHVGALVSTARVEVLPADQVVAQEGQDADRLVLILKGDVDAYWGEALREVMSSLTRGDVFGAGLILDEPNLYSFATTRRTVVASWDRDALRRAEIKAPGLRAQLTVRLSKHAREAELAELLQHAPLFRNSSSVLRHRLLKEMTLLRYPTGTFIYRAGEPANYCYLVVRGEVELKPEAPDGQEEKVTILGRGVLFGDTDVLTSEVRTESAEVKHDTEVLAIDRIDIEALRRACGSFRRALITRVGSPKVASKPQDLILVVNRLSCDARSVAALIQAAFSDAGEKDVALLEVAPEGSRLAADSKALELPKDPERAIEILDQHAKRLGNRYLLLYTSAPDALGWLQEPVWDKVIDNRISSAVYFTDDLRHPFPIETPQLAPVQYVEVRSSGAEKTHMVRSGSIRLSIDGARGAELRYESLPLANRTALQRLARTLSHQAVGVALGGGSAWCYAHVALLRGLHDAGIPVDMVAGTSMGSVVACAFGSRGQDGLDTLIKLRRETAFRLAFAPITRKPIEHLIEKNLLNHRYLQDMPLPTFPVAVDIQTGRARIFRHGPAIQAMFASAALPTLFPPEILHDGVRYVDGGIANNVPVSALVEEGADFIIASNVIPAPARLAREIHKRRATRILSQLSPLGRMQDGLRSMFLLMHEAGTRQATAAHLTFAPLLGKFGVMDYHLADKIVEHVQPELPRFIEEVKERYSAFCRNRDY</sequence>
<dbReference type="SMART" id="SM00100">
    <property type="entry name" value="cNMP"/>
    <property type="match status" value="2"/>
</dbReference>
<dbReference type="GO" id="GO:0004622">
    <property type="term" value="F:phosphatidylcholine lysophospholipase activity"/>
    <property type="evidence" value="ECO:0007669"/>
    <property type="project" value="UniProtKB-ARBA"/>
</dbReference>
<evidence type="ECO:0000259" key="7">
    <source>
        <dbReference type="PROSITE" id="PS51635"/>
    </source>
</evidence>
<evidence type="ECO:0000259" key="6">
    <source>
        <dbReference type="PROSITE" id="PS50042"/>
    </source>
</evidence>
<name>A0A4P2QPP3_SORCE</name>
<comment type="similarity">
    <text evidence="1">Belongs to the NTE family.</text>
</comment>
<dbReference type="Proteomes" id="UP000295497">
    <property type="component" value="Chromosome"/>
</dbReference>
<dbReference type="EMBL" id="CP012672">
    <property type="protein sequence ID" value="AUX32157.1"/>
    <property type="molecule type" value="Genomic_DNA"/>
</dbReference>
<dbReference type="Pfam" id="PF01734">
    <property type="entry name" value="Patatin"/>
    <property type="match status" value="1"/>
</dbReference>
<evidence type="ECO:0000256" key="2">
    <source>
        <dbReference type="ARBA" id="ARBA00022801"/>
    </source>
</evidence>
<protein>
    <submittedName>
        <fullName evidence="8">Uncharacterized protein</fullName>
    </submittedName>
</protein>
<reference evidence="8 9" key="1">
    <citation type="submission" date="2015-09" db="EMBL/GenBank/DDBJ databases">
        <title>Sorangium comparison.</title>
        <authorList>
            <person name="Zaburannyi N."/>
            <person name="Bunk B."/>
            <person name="Overmann J."/>
            <person name="Mueller R."/>
        </authorList>
    </citation>
    <scope>NUCLEOTIDE SEQUENCE [LARGE SCALE GENOMIC DNA]</scope>
    <source>
        <strain evidence="8 9">So ce836</strain>
    </source>
</reference>
<dbReference type="PANTHER" id="PTHR14226:SF29">
    <property type="entry name" value="NEUROPATHY TARGET ESTERASE SWS"/>
    <property type="match status" value="1"/>
</dbReference>
<dbReference type="Gene3D" id="3.40.1090.10">
    <property type="entry name" value="Cytosolic phospholipase A2 catalytic domain"/>
    <property type="match status" value="2"/>
</dbReference>
<feature type="active site" description="Nucleophile" evidence="5">
    <location>
        <position position="515"/>
    </location>
</feature>
<evidence type="ECO:0000256" key="4">
    <source>
        <dbReference type="ARBA" id="ARBA00023098"/>
    </source>
</evidence>
<feature type="short sequence motif" description="DGA/G" evidence="5">
    <location>
        <begin position="624"/>
        <end position="626"/>
    </location>
</feature>
<dbReference type="Gene3D" id="2.60.120.10">
    <property type="entry name" value="Jelly Rolls"/>
    <property type="match status" value="2"/>
</dbReference>
<dbReference type="RefSeq" id="WP_129575814.1">
    <property type="nucleotide sequence ID" value="NZ_CP012672.1"/>
</dbReference>
<dbReference type="InterPro" id="IPR016035">
    <property type="entry name" value="Acyl_Trfase/lysoPLipase"/>
</dbReference>
<feature type="short sequence motif" description="GXSXG" evidence="5">
    <location>
        <begin position="513"/>
        <end position="517"/>
    </location>
</feature>
<organism evidence="8 9">
    <name type="scientific">Sorangium cellulosum</name>
    <name type="common">Polyangium cellulosum</name>
    <dbReference type="NCBI Taxonomy" id="56"/>
    <lineage>
        <taxon>Bacteria</taxon>
        <taxon>Pseudomonadati</taxon>
        <taxon>Myxococcota</taxon>
        <taxon>Polyangia</taxon>
        <taxon>Polyangiales</taxon>
        <taxon>Polyangiaceae</taxon>
        <taxon>Sorangium</taxon>
    </lineage>
</organism>